<protein>
    <submittedName>
        <fullName evidence="2">Uncharacterized protein</fullName>
    </submittedName>
</protein>
<dbReference type="Proteomes" id="UP000293520">
    <property type="component" value="Unassembled WGS sequence"/>
</dbReference>
<dbReference type="AlphaFoldDB" id="A0A4Q9FYG4"/>
<gene>
    <name evidence="2" type="ORF">EYE42_15345</name>
</gene>
<comment type="caution">
    <text evidence="2">The sequence shown here is derived from an EMBL/GenBank/DDBJ whole genome shotgun (WGS) entry which is preliminary data.</text>
</comment>
<dbReference type="RefSeq" id="WP_130992188.1">
    <property type="nucleotide sequence ID" value="NZ_SISK01000016.1"/>
</dbReference>
<name>A0A4Q9FYG4_9RHOB</name>
<organism evidence="2 3">
    <name type="scientific">Paracoccus subflavus</name>
    <dbReference type="NCBI Taxonomy" id="2528244"/>
    <lineage>
        <taxon>Bacteria</taxon>
        <taxon>Pseudomonadati</taxon>
        <taxon>Pseudomonadota</taxon>
        <taxon>Alphaproteobacteria</taxon>
        <taxon>Rhodobacterales</taxon>
        <taxon>Paracoccaceae</taxon>
        <taxon>Paracoccus</taxon>
    </lineage>
</organism>
<dbReference type="EMBL" id="SISK01000016">
    <property type="protein sequence ID" value="TBN36791.1"/>
    <property type="molecule type" value="Genomic_DNA"/>
</dbReference>
<accession>A0A4Q9FYG4</accession>
<keyword evidence="3" id="KW-1185">Reference proteome</keyword>
<evidence type="ECO:0000256" key="1">
    <source>
        <dbReference type="SAM" id="MobiDB-lite"/>
    </source>
</evidence>
<evidence type="ECO:0000313" key="3">
    <source>
        <dbReference type="Proteomes" id="UP000293520"/>
    </source>
</evidence>
<sequence>MSNKPPQSQSDKFKDLACEVEADEDEAAFDRALAAMRTTDKPSSVIETGRGGKQDAKGRDH</sequence>
<reference evidence="2 3" key="1">
    <citation type="submission" date="2019-02" db="EMBL/GenBank/DDBJ databases">
        <title>Paracoccus subflavus sp. nov., isolated from marine sediment of the Pacific Ocean.</title>
        <authorList>
            <person name="Zhang G."/>
        </authorList>
    </citation>
    <scope>NUCLEOTIDE SEQUENCE [LARGE SCALE GENOMIC DNA]</scope>
    <source>
        <strain evidence="2 3">GY0581</strain>
    </source>
</reference>
<feature type="region of interest" description="Disordered" evidence="1">
    <location>
        <begin position="35"/>
        <end position="61"/>
    </location>
</feature>
<evidence type="ECO:0000313" key="2">
    <source>
        <dbReference type="EMBL" id="TBN36791.1"/>
    </source>
</evidence>
<proteinExistence type="predicted"/>
<feature type="compositionally biased region" description="Basic and acidic residues" evidence="1">
    <location>
        <begin position="50"/>
        <end position="61"/>
    </location>
</feature>